<dbReference type="InterPro" id="IPR013595">
    <property type="entry name" value="Pept_S33_TAP-like_C"/>
</dbReference>
<gene>
    <name evidence="3" type="ORF">ACFPWU_07840</name>
</gene>
<feature type="domain" description="Peptidase S33 tripeptidyl aminopeptidase-like C-terminal" evidence="2">
    <location>
        <begin position="75"/>
        <end position="172"/>
    </location>
</feature>
<evidence type="ECO:0000259" key="2">
    <source>
        <dbReference type="Pfam" id="PF08386"/>
    </source>
</evidence>
<proteinExistence type="predicted"/>
<comment type="caution">
    <text evidence="3">The sequence shown here is derived from an EMBL/GenBank/DDBJ whole genome shotgun (WGS) entry which is preliminary data.</text>
</comment>
<dbReference type="EMBL" id="JBHSQI010000003">
    <property type="protein sequence ID" value="MFC6153575.1"/>
    <property type="molecule type" value="Genomic_DNA"/>
</dbReference>
<organism evidence="3 4">
    <name type="scientific">Nocardioides yefusunii</name>
    <dbReference type="NCBI Taxonomy" id="2500546"/>
    <lineage>
        <taxon>Bacteria</taxon>
        <taxon>Bacillati</taxon>
        <taxon>Actinomycetota</taxon>
        <taxon>Actinomycetes</taxon>
        <taxon>Propionibacteriales</taxon>
        <taxon>Nocardioidaceae</taxon>
        <taxon>Nocardioides</taxon>
    </lineage>
</organism>
<protein>
    <submittedName>
        <fullName evidence="3">Alpha/beta hydrolase</fullName>
    </submittedName>
</protein>
<name>A0ABW1R0G3_9ACTN</name>
<evidence type="ECO:0000313" key="3">
    <source>
        <dbReference type="EMBL" id="MFC6153575.1"/>
    </source>
</evidence>
<sequence length="244" mass="25814">MLTVGYYVYGWVELGEAYAKLVKTGDGTDLLAEYAGPGDDNGFAVYNGVQCTDAQWPSWQKTRRDAARLHAEHPFLTWGNTWYNAPCLNWPAKSHRAFKVDGSKVRTPILLVAETHDAATVYSGALATRKEFPTASLIEGVGGTTHSGSLSGIDCTDDAIATYLDTGVAPQRVKGKNRSDLQCDPVPVPEPEPVVSGGAALSRSASPSAAALTAAPAASTRDRVPADVRAALQQAQRQGQGAGR</sequence>
<evidence type="ECO:0000256" key="1">
    <source>
        <dbReference type="SAM" id="MobiDB-lite"/>
    </source>
</evidence>
<evidence type="ECO:0000313" key="4">
    <source>
        <dbReference type="Proteomes" id="UP001596098"/>
    </source>
</evidence>
<reference evidence="4" key="1">
    <citation type="journal article" date="2019" name="Int. J. Syst. Evol. Microbiol.">
        <title>The Global Catalogue of Microorganisms (GCM) 10K type strain sequencing project: providing services to taxonomists for standard genome sequencing and annotation.</title>
        <authorList>
            <consortium name="The Broad Institute Genomics Platform"/>
            <consortium name="The Broad Institute Genome Sequencing Center for Infectious Disease"/>
            <person name="Wu L."/>
            <person name="Ma J."/>
        </authorList>
    </citation>
    <scope>NUCLEOTIDE SEQUENCE [LARGE SCALE GENOMIC DNA]</scope>
    <source>
        <strain evidence="4">DFY28</strain>
    </source>
</reference>
<dbReference type="Pfam" id="PF08386">
    <property type="entry name" value="Abhydrolase_4"/>
    <property type="match status" value="1"/>
</dbReference>
<dbReference type="GO" id="GO:0016787">
    <property type="term" value="F:hydrolase activity"/>
    <property type="evidence" value="ECO:0007669"/>
    <property type="project" value="UniProtKB-KW"/>
</dbReference>
<feature type="region of interest" description="Disordered" evidence="1">
    <location>
        <begin position="174"/>
        <end position="224"/>
    </location>
</feature>
<accession>A0ABW1R0G3</accession>
<dbReference type="RefSeq" id="WP_128221379.1">
    <property type="nucleotide sequence ID" value="NZ_CP034929.1"/>
</dbReference>
<keyword evidence="3" id="KW-0378">Hydrolase</keyword>
<feature type="compositionally biased region" description="Low complexity" evidence="1">
    <location>
        <begin position="193"/>
        <end position="219"/>
    </location>
</feature>
<keyword evidence="4" id="KW-1185">Reference proteome</keyword>
<dbReference type="Proteomes" id="UP001596098">
    <property type="component" value="Unassembled WGS sequence"/>
</dbReference>